<sequence length="436" mass="45966">MPVDQYEDPSDDPFEGRLGAALHRAGGAFDTDDRHALVSGGAVRGRRLLFRRRAAMVGGVAGIALVGVGGTLLPGGGDTGDKQSVAARPSLPPVKDNDGKVSGADLVRTLKGLLPQGEFSGESARGTGVQPGPYAHVVFDDGDGRAAVQVGLGRIEADSEQARQLTDCPEKAFVEFDSCKESTLDDGSRLMLFQGYEYPDRREDTKSWFAELVTPDGYNVSVMEWNAEAQKDAPVTRDEPPLSPAQLKTIALDGAWRTAIDAIPEDAKAPEAKESSSTEFPESGSTGGTSVDPPMVDGDAIQKTLTELLPEGPEVVSKGGQETDFAYVVLDDGKGQSLVQINVQPGMNDLADTLFGPDAETLPDGTKVATQQGPGEKGGAGVVMWVVDTLRTDGRRVVISAFNSGAQHTAATRDTPALTMAQLKEIATSEKWKTLG</sequence>
<comment type="caution">
    <text evidence="3">The sequence shown here is derived from an EMBL/GenBank/DDBJ whole genome shotgun (WGS) entry which is preliminary data.</text>
</comment>
<evidence type="ECO:0000256" key="1">
    <source>
        <dbReference type="SAM" id="MobiDB-lite"/>
    </source>
</evidence>
<feature type="region of interest" description="Disordered" evidence="1">
    <location>
        <begin position="79"/>
        <end position="101"/>
    </location>
</feature>
<dbReference type="RefSeq" id="WP_189784738.1">
    <property type="nucleotide sequence ID" value="NZ_BNAT01000018.1"/>
</dbReference>
<feature type="compositionally biased region" description="Basic and acidic residues" evidence="1">
    <location>
        <begin position="266"/>
        <end position="276"/>
    </location>
</feature>
<accession>A0A919DCJ1</accession>
<dbReference type="Proteomes" id="UP000603227">
    <property type="component" value="Unassembled WGS sequence"/>
</dbReference>
<protein>
    <recommendedName>
        <fullName evidence="5">LigA protein</fullName>
    </recommendedName>
</protein>
<feature type="transmembrane region" description="Helical" evidence="2">
    <location>
        <begin position="54"/>
        <end position="73"/>
    </location>
</feature>
<organism evidence="3 4">
    <name type="scientific">Streptomyces capitiformicae</name>
    <dbReference type="NCBI Taxonomy" id="2014920"/>
    <lineage>
        <taxon>Bacteria</taxon>
        <taxon>Bacillati</taxon>
        <taxon>Actinomycetota</taxon>
        <taxon>Actinomycetes</taxon>
        <taxon>Kitasatosporales</taxon>
        <taxon>Streptomycetaceae</taxon>
        <taxon>Streptomyces</taxon>
    </lineage>
</organism>
<dbReference type="AlphaFoldDB" id="A0A919DCJ1"/>
<keyword evidence="2" id="KW-1133">Transmembrane helix</keyword>
<reference evidence="3" key="1">
    <citation type="journal article" date="2014" name="Int. J. Syst. Evol. Microbiol.">
        <title>Complete genome sequence of Corynebacterium casei LMG S-19264T (=DSM 44701T), isolated from a smear-ripened cheese.</title>
        <authorList>
            <consortium name="US DOE Joint Genome Institute (JGI-PGF)"/>
            <person name="Walter F."/>
            <person name="Albersmeier A."/>
            <person name="Kalinowski J."/>
            <person name="Ruckert C."/>
        </authorList>
    </citation>
    <scope>NUCLEOTIDE SEQUENCE</scope>
    <source>
        <strain evidence="3">CGMCC 4.7403</strain>
    </source>
</reference>
<keyword evidence="2" id="KW-0472">Membrane</keyword>
<reference evidence="3" key="2">
    <citation type="submission" date="2020-09" db="EMBL/GenBank/DDBJ databases">
        <authorList>
            <person name="Sun Q."/>
            <person name="Zhou Y."/>
        </authorList>
    </citation>
    <scope>NUCLEOTIDE SEQUENCE</scope>
    <source>
        <strain evidence="3">CGMCC 4.7403</strain>
    </source>
</reference>
<proteinExistence type="predicted"/>
<keyword evidence="2" id="KW-0812">Transmembrane</keyword>
<feature type="region of interest" description="Disordered" evidence="1">
    <location>
        <begin position="266"/>
        <end position="297"/>
    </location>
</feature>
<keyword evidence="4" id="KW-1185">Reference proteome</keyword>
<evidence type="ECO:0008006" key="5">
    <source>
        <dbReference type="Google" id="ProtNLM"/>
    </source>
</evidence>
<evidence type="ECO:0000313" key="3">
    <source>
        <dbReference type="EMBL" id="GHE33502.1"/>
    </source>
</evidence>
<name>A0A919DCJ1_9ACTN</name>
<evidence type="ECO:0000256" key="2">
    <source>
        <dbReference type="SAM" id="Phobius"/>
    </source>
</evidence>
<dbReference type="EMBL" id="BNAT01000018">
    <property type="protein sequence ID" value="GHE33502.1"/>
    <property type="molecule type" value="Genomic_DNA"/>
</dbReference>
<gene>
    <name evidence="3" type="ORF">GCM10017771_50690</name>
</gene>
<evidence type="ECO:0000313" key="4">
    <source>
        <dbReference type="Proteomes" id="UP000603227"/>
    </source>
</evidence>